<sequence length="71" mass="8507">MTTRRNMWKAMEDDVTAQRLVELVRKHFKLALEHIDNNSSPERRRAIRAEIERLRVEKDCLLKSFKLEGVQ</sequence>
<evidence type="ECO:0008006" key="3">
    <source>
        <dbReference type="Google" id="ProtNLM"/>
    </source>
</evidence>
<accession>A0ABS7BYQ5</accession>
<name>A0ABS7BYQ5_9BACL</name>
<evidence type="ECO:0000313" key="2">
    <source>
        <dbReference type="Proteomes" id="UP001519887"/>
    </source>
</evidence>
<proteinExistence type="predicted"/>
<keyword evidence="2" id="KW-1185">Reference proteome</keyword>
<comment type="caution">
    <text evidence="1">The sequence shown here is derived from an EMBL/GenBank/DDBJ whole genome shotgun (WGS) entry which is preliminary data.</text>
</comment>
<protein>
    <recommendedName>
        <fullName evidence="3">Aminoglycoside phosphotransferase</fullName>
    </recommendedName>
</protein>
<gene>
    <name evidence="1" type="ORF">K0U00_07070</name>
</gene>
<dbReference type="RefSeq" id="WP_210046535.1">
    <property type="nucleotide sequence ID" value="NZ_JBHLVU010000031.1"/>
</dbReference>
<dbReference type="Proteomes" id="UP001519887">
    <property type="component" value="Unassembled WGS sequence"/>
</dbReference>
<evidence type="ECO:0000313" key="1">
    <source>
        <dbReference type="EMBL" id="MBW7453794.1"/>
    </source>
</evidence>
<organism evidence="1 2">
    <name type="scientific">Paenibacillus sepulcri</name>
    <dbReference type="NCBI Taxonomy" id="359917"/>
    <lineage>
        <taxon>Bacteria</taxon>
        <taxon>Bacillati</taxon>
        <taxon>Bacillota</taxon>
        <taxon>Bacilli</taxon>
        <taxon>Bacillales</taxon>
        <taxon>Paenibacillaceae</taxon>
        <taxon>Paenibacillus</taxon>
    </lineage>
</organism>
<dbReference type="EMBL" id="JAHZIK010000116">
    <property type="protein sequence ID" value="MBW7453794.1"/>
    <property type="molecule type" value="Genomic_DNA"/>
</dbReference>
<reference evidence="1 2" key="1">
    <citation type="submission" date="2021-07" db="EMBL/GenBank/DDBJ databases">
        <title>Paenibacillus radiodurans sp. nov., isolated from the southeastern edge of Tengger Desert.</title>
        <authorList>
            <person name="Zhang G."/>
        </authorList>
    </citation>
    <scope>NUCLEOTIDE SEQUENCE [LARGE SCALE GENOMIC DNA]</scope>
    <source>
        <strain evidence="1 2">CCM 7311</strain>
    </source>
</reference>